<dbReference type="SUPFAM" id="SSF52113">
    <property type="entry name" value="BRCT domain"/>
    <property type="match status" value="1"/>
</dbReference>
<dbReference type="EMBL" id="DS268410">
    <property type="protein sequence ID" value="EFO99917.1"/>
    <property type="molecule type" value="Genomic_DNA"/>
</dbReference>
<dbReference type="Pfam" id="PF02206">
    <property type="entry name" value="WSN"/>
    <property type="match status" value="1"/>
</dbReference>
<dbReference type="Proteomes" id="UP000008281">
    <property type="component" value="Unassembled WGS sequence"/>
</dbReference>
<dbReference type="PROSITE" id="PS50088">
    <property type="entry name" value="ANK_REPEAT"/>
    <property type="match status" value="1"/>
</dbReference>
<dbReference type="InterPro" id="IPR053345">
    <property type="entry name" value="Ankyrin_repeat-containing"/>
</dbReference>
<keyword evidence="3" id="KW-0472">Membrane</keyword>
<dbReference type="FunCoup" id="E3LK49">
    <property type="interactions" value="1764"/>
</dbReference>
<dbReference type="SMART" id="SM00248">
    <property type="entry name" value="ANK"/>
    <property type="match status" value="2"/>
</dbReference>
<dbReference type="InterPro" id="IPR001357">
    <property type="entry name" value="BRCT_dom"/>
</dbReference>
<dbReference type="PANTHER" id="PTHR22956">
    <property type="entry name" value="ANKYRIN REPEAT-CONTAINING PROTEIN F37A4.4-RELATED-RELATED"/>
    <property type="match status" value="1"/>
</dbReference>
<sequence>MISEQSNLKLIAEDFRILARVTNAIFLHNAALNRQIQVDDVVSELFQISKERFNAIINVDVKTAIPEIKRMKKNKWTPTHNSQNFTSYLMPQISKIYSDLPENMKKLKRVGSISSDELLIEAAAVRTKDIFNTTCSRLDFENMKKFRMLFAGQPDNYQIPENNEIEEILKTFKSQSMKVIECMKGLKDLEVKLRQQSIIKAYNRYKTVQKVKKIVMDFEIAQNSAGLWGNALDTLKSYFNSTNDVASTSMSGTNATQFLEKMSIVMDQVNQSVWTTEYHTYDYTDTDLTFTAGFRDSSDLLKVFQDLRSPWFQKKIARGASTAKLIKALQPYRNISQMIINLETEWNLMMDFSEQKIDTDVLNGVSVLKNIKTFAAKSTKHLKLLENIKGKIIQCQSFGTKVFDSSAFIRFEKEQQPGEKVMNQLAKLSKHISDVSSKLMRESNLFETRLIYNEQILSVLSGVNGNFNDSFKIVKETEVLIDSFGDKSSRFYDFIGNIASVSEELNHLRVLSENVTSVTTTFGIHKVLESSKILAVAECFRDHVDELKETKQILEIQQHILNFPKNYIMDKIIKYLKKLSKVRLEMKNIGKLVLALRKVNQNQRNKTDNHVLTLKNSKSLSENLGQSTKVLEDLEEARRNREEFRKNSKFSSNVVAIIGRQGLADWMKPMNRFDLLLKEADQLDREAKESRNATLIEMTDIFEKATKIHGIVGSKDLLNKVFEELEIHYPEDEKDAMEFFQLIRNLDLDFSKHQARLKNVRVTVTSLKQYFDEIFGHIKPKTVTIEIKPAVSWIVILSISIGFFFFVIIGVFAVYGLTESGRTKYKNWYLYYFGKHADFEKRWRYSNFMDTTDGKNALLDAVREGNRANLLKVLKNGAYIDAYNKFGNTSLHVATKFAHPDLVELLIKYGADRSLLNYKNRTPVQMIPHDYKTAYPERIEKYEQIMGIYEKYEKKSFRIAVPREFPDSSFHIWMDDATDEKLCNKFMDKFRAITSDEALPTTTHCVVRVDTNGILETSHLDLFMWIFHGVIIVKEQWMTDCLENEKVIMEDEKYLVEKVKFNGVVYNSILPWTEYMAKGEMPYLIGVFVAVTIPDYKNLLTLSTIVTNQGGVMMSTFPLKEQFNRNSHPYLHAHLGPLFLIHDGTIDLSVYKNDKDKMYTLFTEEEFIVFMLKRNINRDNRENPIPVMINDE</sequence>
<evidence type="ECO:0000313" key="6">
    <source>
        <dbReference type="Proteomes" id="UP000008281"/>
    </source>
</evidence>
<organism evidence="6">
    <name type="scientific">Caenorhabditis remanei</name>
    <name type="common">Caenorhabditis vulgaris</name>
    <dbReference type="NCBI Taxonomy" id="31234"/>
    <lineage>
        <taxon>Eukaryota</taxon>
        <taxon>Metazoa</taxon>
        <taxon>Ecdysozoa</taxon>
        <taxon>Nematoda</taxon>
        <taxon>Chromadorea</taxon>
        <taxon>Rhabditida</taxon>
        <taxon>Rhabditina</taxon>
        <taxon>Rhabditomorpha</taxon>
        <taxon>Rhabditoidea</taxon>
        <taxon>Rhabditidae</taxon>
        <taxon>Peloderinae</taxon>
        <taxon>Caenorhabditis</taxon>
    </lineage>
</organism>
<evidence type="ECO:0000313" key="5">
    <source>
        <dbReference type="EMBL" id="EFO99917.1"/>
    </source>
</evidence>
<feature type="transmembrane region" description="Helical" evidence="3">
    <location>
        <begin position="790"/>
        <end position="817"/>
    </location>
</feature>
<evidence type="ECO:0000259" key="4">
    <source>
        <dbReference type="PROSITE" id="PS50172"/>
    </source>
</evidence>
<dbReference type="PROSITE" id="PS50172">
    <property type="entry name" value="BRCT"/>
    <property type="match status" value="1"/>
</dbReference>
<dbReference type="SMART" id="SM00453">
    <property type="entry name" value="WSN"/>
    <property type="match status" value="1"/>
</dbReference>
<dbReference type="OrthoDB" id="2384350at2759"/>
<feature type="coiled-coil region" evidence="2">
    <location>
        <begin position="617"/>
        <end position="647"/>
    </location>
</feature>
<dbReference type="SMART" id="SM00292">
    <property type="entry name" value="BRCT"/>
    <property type="match status" value="1"/>
</dbReference>
<evidence type="ECO:0000256" key="1">
    <source>
        <dbReference type="PROSITE-ProRule" id="PRU00023"/>
    </source>
</evidence>
<keyword evidence="2" id="KW-0175">Coiled coil</keyword>
<gene>
    <name evidence="5" type="ORF">CRE_18416</name>
</gene>
<dbReference type="OMA" id="HIWMDDA"/>
<feature type="domain" description="BRCT" evidence="4">
    <location>
        <begin position="1002"/>
        <end position="1055"/>
    </location>
</feature>
<feature type="repeat" description="ANK" evidence="1">
    <location>
        <begin position="886"/>
        <end position="918"/>
    </location>
</feature>
<evidence type="ECO:0000256" key="2">
    <source>
        <dbReference type="SAM" id="Coils"/>
    </source>
</evidence>
<dbReference type="InterPro" id="IPR002110">
    <property type="entry name" value="Ankyrin_rpt"/>
</dbReference>
<dbReference type="eggNOG" id="KOG4177">
    <property type="taxonomic scope" value="Eukaryota"/>
</dbReference>
<keyword evidence="1" id="KW-0040">ANK repeat</keyword>
<dbReference type="HOGENOM" id="CLU_002600_0_0_1"/>
<dbReference type="Gene3D" id="1.25.40.20">
    <property type="entry name" value="Ankyrin repeat-containing domain"/>
    <property type="match status" value="1"/>
</dbReference>
<dbReference type="Pfam" id="PF00533">
    <property type="entry name" value="BRCT"/>
    <property type="match status" value="1"/>
</dbReference>
<dbReference type="AlphaFoldDB" id="E3LK49"/>
<dbReference type="Pfam" id="PF12796">
    <property type="entry name" value="Ank_2"/>
    <property type="match status" value="1"/>
</dbReference>
<dbReference type="Gene3D" id="3.40.50.10190">
    <property type="entry name" value="BRCT domain"/>
    <property type="match status" value="1"/>
</dbReference>
<name>E3LK49_CAERE</name>
<evidence type="ECO:0000256" key="3">
    <source>
        <dbReference type="SAM" id="Phobius"/>
    </source>
</evidence>
<dbReference type="PROSITE" id="PS50297">
    <property type="entry name" value="ANK_REP_REGION"/>
    <property type="match status" value="1"/>
</dbReference>
<dbReference type="InterPro" id="IPR036420">
    <property type="entry name" value="BRCT_dom_sf"/>
</dbReference>
<proteinExistence type="predicted"/>
<keyword evidence="6" id="KW-1185">Reference proteome</keyword>
<reference evidence="5" key="1">
    <citation type="submission" date="2007-07" db="EMBL/GenBank/DDBJ databases">
        <title>PCAP assembly of the Caenorhabditis remanei genome.</title>
        <authorList>
            <consortium name="The Caenorhabditis remanei Sequencing Consortium"/>
            <person name="Wilson R.K."/>
        </authorList>
    </citation>
    <scope>NUCLEOTIDE SEQUENCE [LARGE SCALE GENOMIC DNA]</scope>
    <source>
        <strain evidence="5">PB4641</strain>
    </source>
</reference>
<dbReference type="PANTHER" id="PTHR22956:SF14">
    <property type="entry name" value="BRCT DOMAIN-CONTAINING PROTEIN"/>
    <property type="match status" value="1"/>
</dbReference>
<keyword evidence="3" id="KW-1133">Transmembrane helix</keyword>
<keyword evidence="3" id="KW-0812">Transmembrane</keyword>
<dbReference type="InParanoid" id="E3LK49"/>
<dbReference type="InterPro" id="IPR036770">
    <property type="entry name" value="Ankyrin_rpt-contain_sf"/>
</dbReference>
<dbReference type="InterPro" id="IPR003125">
    <property type="entry name" value="WSN"/>
</dbReference>
<accession>E3LK49</accession>
<dbReference type="STRING" id="31234.E3LK49"/>
<dbReference type="SUPFAM" id="SSF48403">
    <property type="entry name" value="Ankyrin repeat"/>
    <property type="match status" value="1"/>
</dbReference>
<protein>
    <recommendedName>
        <fullName evidence="4">BRCT domain-containing protein</fullName>
    </recommendedName>
</protein>